<protein>
    <submittedName>
        <fullName evidence="1">Uncharacterized protein</fullName>
    </submittedName>
</protein>
<dbReference type="Proteomes" id="UP000010367">
    <property type="component" value="Chromosome"/>
</dbReference>
<sequence>MPKPKPTPEKPNLFSVKARVRGKEPDCKAFVHFLQKLEEADFLSLDQTPQIYPRDAAKGRGKPLAPGRTPDPFCDVYCDITFTYPDYPELQ</sequence>
<accession>K9TCL8</accession>
<dbReference type="AlphaFoldDB" id="K9TCL8"/>
<organism evidence="1 2">
    <name type="scientific">Oscillatoria acuminata PCC 6304</name>
    <dbReference type="NCBI Taxonomy" id="56110"/>
    <lineage>
        <taxon>Bacteria</taxon>
        <taxon>Bacillati</taxon>
        <taxon>Cyanobacteriota</taxon>
        <taxon>Cyanophyceae</taxon>
        <taxon>Oscillatoriophycideae</taxon>
        <taxon>Oscillatoriales</taxon>
        <taxon>Oscillatoriaceae</taxon>
        <taxon>Oscillatoria</taxon>
    </lineage>
</organism>
<dbReference type="EMBL" id="CP003607">
    <property type="protein sequence ID" value="AFY80178.1"/>
    <property type="molecule type" value="Genomic_DNA"/>
</dbReference>
<evidence type="ECO:0000313" key="1">
    <source>
        <dbReference type="EMBL" id="AFY80178.1"/>
    </source>
</evidence>
<dbReference type="STRING" id="56110.Oscil6304_0429"/>
<proteinExistence type="predicted"/>
<dbReference type="InParanoid" id="K9TCL8"/>
<reference evidence="1 2" key="1">
    <citation type="submission" date="2012-06" db="EMBL/GenBank/DDBJ databases">
        <title>Finished chromosome of genome of Oscillatoria acuminata PCC 6304.</title>
        <authorList>
            <consortium name="US DOE Joint Genome Institute"/>
            <person name="Gugger M."/>
            <person name="Coursin T."/>
            <person name="Rippka R."/>
            <person name="Tandeau De Marsac N."/>
            <person name="Huntemann M."/>
            <person name="Wei C.-L."/>
            <person name="Han J."/>
            <person name="Detter J.C."/>
            <person name="Han C."/>
            <person name="Tapia R."/>
            <person name="Davenport K."/>
            <person name="Daligault H."/>
            <person name="Erkkila T."/>
            <person name="Gu W."/>
            <person name="Munk A.C.C."/>
            <person name="Teshima H."/>
            <person name="Xu Y."/>
            <person name="Chain P."/>
            <person name="Chen A."/>
            <person name="Krypides N."/>
            <person name="Mavromatis K."/>
            <person name="Markowitz V."/>
            <person name="Szeto E."/>
            <person name="Ivanova N."/>
            <person name="Mikhailova N."/>
            <person name="Ovchinnikova G."/>
            <person name="Pagani I."/>
            <person name="Pati A."/>
            <person name="Goodwin L."/>
            <person name="Peters L."/>
            <person name="Pitluck S."/>
            <person name="Woyke T."/>
            <person name="Kerfeld C."/>
        </authorList>
    </citation>
    <scope>NUCLEOTIDE SEQUENCE [LARGE SCALE GENOMIC DNA]</scope>
    <source>
        <strain evidence="1 2">PCC 6304</strain>
    </source>
</reference>
<dbReference type="KEGG" id="oac:Oscil6304_0429"/>
<name>K9TCL8_9CYAN</name>
<keyword evidence="2" id="KW-1185">Reference proteome</keyword>
<dbReference type="HOGENOM" id="CLU_2424083_0_0_3"/>
<gene>
    <name evidence="1" type="ORF">Oscil6304_0429</name>
</gene>
<evidence type="ECO:0000313" key="2">
    <source>
        <dbReference type="Proteomes" id="UP000010367"/>
    </source>
</evidence>